<dbReference type="AlphaFoldDB" id="A0A382TAN1"/>
<dbReference type="PANTHER" id="PTHR11059">
    <property type="entry name" value="DNA REPAIR PROTEIN RECN"/>
    <property type="match status" value="1"/>
</dbReference>
<evidence type="ECO:0000256" key="6">
    <source>
        <dbReference type="ARBA" id="ARBA00023204"/>
    </source>
</evidence>
<dbReference type="Gene3D" id="3.40.50.300">
    <property type="entry name" value="P-loop containing nucleotide triphosphate hydrolases"/>
    <property type="match status" value="1"/>
</dbReference>
<comment type="similarity">
    <text evidence="1">Belongs to the RecN family.</text>
</comment>
<keyword evidence="5" id="KW-0067">ATP-binding</keyword>
<dbReference type="EMBL" id="UINC01134988">
    <property type="protein sequence ID" value="SVD18865.1"/>
    <property type="molecule type" value="Genomic_DNA"/>
</dbReference>
<dbReference type="GO" id="GO:0043590">
    <property type="term" value="C:bacterial nucleoid"/>
    <property type="evidence" value="ECO:0007669"/>
    <property type="project" value="TreeGrafter"/>
</dbReference>
<gene>
    <name evidence="8" type="ORF">METZ01_LOCUS371719</name>
</gene>
<evidence type="ECO:0000256" key="1">
    <source>
        <dbReference type="ARBA" id="ARBA00009441"/>
    </source>
</evidence>
<evidence type="ECO:0000256" key="5">
    <source>
        <dbReference type="ARBA" id="ARBA00022840"/>
    </source>
</evidence>
<dbReference type="GO" id="GO:0005524">
    <property type="term" value="F:ATP binding"/>
    <property type="evidence" value="ECO:0007669"/>
    <property type="project" value="UniProtKB-KW"/>
</dbReference>
<keyword evidence="3" id="KW-0547">Nucleotide-binding</keyword>
<accession>A0A382TAN1</accession>
<proteinExistence type="inferred from homology"/>
<keyword evidence="4" id="KW-0227">DNA damage</keyword>
<evidence type="ECO:0000313" key="8">
    <source>
        <dbReference type="EMBL" id="SVD18865.1"/>
    </source>
</evidence>
<dbReference type="PANTHER" id="PTHR11059:SF0">
    <property type="entry name" value="DNA REPAIR PROTEIN RECN"/>
    <property type="match status" value="1"/>
</dbReference>
<evidence type="ECO:0000256" key="3">
    <source>
        <dbReference type="ARBA" id="ARBA00022741"/>
    </source>
</evidence>
<dbReference type="InterPro" id="IPR027417">
    <property type="entry name" value="P-loop_NTPase"/>
</dbReference>
<sequence length="99" mass="10983">IFDEIDSGISGATAERVGDTFEKLAKSHQILCITHLSQIAGKGNTHFKVSKKVYKDRITADIYKLSNTERVREIAILISGQKVSESSRKHAEELLQLNG</sequence>
<dbReference type="GO" id="GO:0009432">
    <property type="term" value="P:SOS response"/>
    <property type="evidence" value="ECO:0007669"/>
    <property type="project" value="TreeGrafter"/>
</dbReference>
<name>A0A382TAN1_9ZZZZ</name>
<dbReference type="GO" id="GO:0006281">
    <property type="term" value="P:DNA repair"/>
    <property type="evidence" value="ECO:0007669"/>
    <property type="project" value="UniProtKB-KW"/>
</dbReference>
<evidence type="ECO:0000256" key="4">
    <source>
        <dbReference type="ARBA" id="ARBA00022763"/>
    </source>
</evidence>
<dbReference type="GO" id="GO:0006310">
    <property type="term" value="P:DNA recombination"/>
    <property type="evidence" value="ECO:0007669"/>
    <property type="project" value="InterPro"/>
</dbReference>
<keyword evidence="6" id="KW-0234">DNA repair</keyword>
<dbReference type="SUPFAM" id="SSF52540">
    <property type="entry name" value="P-loop containing nucleoside triphosphate hydrolases"/>
    <property type="match status" value="1"/>
</dbReference>
<evidence type="ECO:0000256" key="2">
    <source>
        <dbReference type="ARBA" id="ARBA00021315"/>
    </source>
</evidence>
<dbReference type="InterPro" id="IPR004604">
    <property type="entry name" value="DNA_recomb/repair_RecN"/>
</dbReference>
<evidence type="ECO:0000256" key="7">
    <source>
        <dbReference type="ARBA" id="ARBA00033408"/>
    </source>
</evidence>
<feature type="non-terminal residue" evidence="8">
    <location>
        <position position="1"/>
    </location>
</feature>
<protein>
    <recommendedName>
        <fullName evidence="2">DNA repair protein RecN</fullName>
    </recommendedName>
    <alternativeName>
        <fullName evidence="7">Recombination protein N</fullName>
    </alternativeName>
</protein>
<reference evidence="8" key="1">
    <citation type="submission" date="2018-05" db="EMBL/GenBank/DDBJ databases">
        <authorList>
            <person name="Lanie J.A."/>
            <person name="Ng W.-L."/>
            <person name="Kazmierczak K.M."/>
            <person name="Andrzejewski T.M."/>
            <person name="Davidsen T.M."/>
            <person name="Wayne K.J."/>
            <person name="Tettelin H."/>
            <person name="Glass J.I."/>
            <person name="Rusch D."/>
            <person name="Podicherti R."/>
            <person name="Tsui H.-C.T."/>
            <person name="Winkler M.E."/>
        </authorList>
    </citation>
    <scope>NUCLEOTIDE SEQUENCE</scope>
</reference>
<organism evidence="8">
    <name type="scientific">marine metagenome</name>
    <dbReference type="NCBI Taxonomy" id="408172"/>
    <lineage>
        <taxon>unclassified sequences</taxon>
        <taxon>metagenomes</taxon>
        <taxon>ecological metagenomes</taxon>
    </lineage>
</organism>